<dbReference type="EMBL" id="BARV01022453">
    <property type="protein sequence ID" value="GAI20312.1"/>
    <property type="molecule type" value="Genomic_DNA"/>
</dbReference>
<proteinExistence type="predicted"/>
<dbReference type="AlphaFoldDB" id="X1LLR7"/>
<feature type="non-terminal residue" evidence="1">
    <location>
        <position position="84"/>
    </location>
</feature>
<sequence>MKRRTFLLTTAGAAIASNAWVRNVFALRDGVYEPDEPLKSTGLSIRDGVKILKKGEKKNTAPVLREEILDNPGAVFIVFADIKG</sequence>
<accession>X1LLR7</accession>
<protein>
    <submittedName>
        <fullName evidence="1">Uncharacterized protein</fullName>
    </submittedName>
</protein>
<organism evidence="1">
    <name type="scientific">marine sediment metagenome</name>
    <dbReference type="NCBI Taxonomy" id="412755"/>
    <lineage>
        <taxon>unclassified sequences</taxon>
        <taxon>metagenomes</taxon>
        <taxon>ecological metagenomes</taxon>
    </lineage>
</organism>
<reference evidence="1" key="1">
    <citation type="journal article" date="2014" name="Front. Microbiol.">
        <title>High frequency of phylogenetically diverse reductive dehalogenase-homologous genes in deep subseafloor sedimentary metagenomes.</title>
        <authorList>
            <person name="Kawai M."/>
            <person name="Futagami T."/>
            <person name="Toyoda A."/>
            <person name="Takaki Y."/>
            <person name="Nishi S."/>
            <person name="Hori S."/>
            <person name="Arai W."/>
            <person name="Tsubouchi T."/>
            <person name="Morono Y."/>
            <person name="Uchiyama I."/>
            <person name="Ito T."/>
            <person name="Fujiyama A."/>
            <person name="Inagaki F."/>
            <person name="Takami H."/>
        </authorList>
    </citation>
    <scope>NUCLEOTIDE SEQUENCE</scope>
    <source>
        <strain evidence="1">Expedition CK06-06</strain>
    </source>
</reference>
<evidence type="ECO:0000313" key="1">
    <source>
        <dbReference type="EMBL" id="GAI20312.1"/>
    </source>
</evidence>
<comment type="caution">
    <text evidence="1">The sequence shown here is derived from an EMBL/GenBank/DDBJ whole genome shotgun (WGS) entry which is preliminary data.</text>
</comment>
<gene>
    <name evidence="1" type="ORF">S06H3_37016</name>
</gene>
<name>X1LLR7_9ZZZZ</name>